<keyword evidence="4" id="KW-1185">Reference proteome</keyword>
<dbReference type="PANTHER" id="PTHR43205:SF7">
    <property type="entry name" value="PROSTAGLANDIN REDUCTASE 1"/>
    <property type="match status" value="1"/>
</dbReference>
<dbReference type="Proteomes" id="UP001251857">
    <property type="component" value="Unassembled WGS sequence"/>
</dbReference>
<dbReference type="PANTHER" id="PTHR43205">
    <property type="entry name" value="PROSTAGLANDIN REDUCTASE"/>
    <property type="match status" value="1"/>
</dbReference>
<comment type="caution">
    <text evidence="3">The sequence shown here is derived from an EMBL/GenBank/DDBJ whole genome shotgun (WGS) entry which is preliminary data.</text>
</comment>
<dbReference type="Gene3D" id="3.40.50.720">
    <property type="entry name" value="NAD(P)-binding Rossmann-like Domain"/>
    <property type="match status" value="1"/>
</dbReference>
<dbReference type="InterPro" id="IPR011032">
    <property type="entry name" value="GroES-like_sf"/>
</dbReference>
<dbReference type="InterPro" id="IPR013149">
    <property type="entry name" value="ADH-like_C"/>
</dbReference>
<gene>
    <name evidence="3" type="ORF">RM532_15625</name>
</gene>
<evidence type="ECO:0000256" key="1">
    <source>
        <dbReference type="ARBA" id="ARBA00023002"/>
    </source>
</evidence>
<dbReference type="SMART" id="SM00829">
    <property type="entry name" value="PKS_ER"/>
    <property type="match status" value="1"/>
</dbReference>
<protein>
    <submittedName>
        <fullName evidence="3">NADP-dependent oxidoreductase</fullName>
    </submittedName>
</protein>
<dbReference type="CDD" id="cd05288">
    <property type="entry name" value="PGDH"/>
    <property type="match status" value="1"/>
</dbReference>
<reference evidence="3 4" key="1">
    <citation type="submission" date="2023-09" db="EMBL/GenBank/DDBJ databases">
        <authorList>
            <person name="Rey-Velasco X."/>
        </authorList>
    </citation>
    <scope>NUCLEOTIDE SEQUENCE [LARGE SCALE GENOMIC DNA]</scope>
    <source>
        <strain evidence="3 4">W335</strain>
    </source>
</reference>
<dbReference type="RefSeq" id="WP_311654271.1">
    <property type="nucleotide sequence ID" value="NZ_JAVRIB010000032.1"/>
</dbReference>
<dbReference type="InterPro" id="IPR036291">
    <property type="entry name" value="NAD(P)-bd_dom_sf"/>
</dbReference>
<name>A0ABU3C485_9GAMM</name>
<dbReference type="InterPro" id="IPR041694">
    <property type="entry name" value="ADH_N_2"/>
</dbReference>
<proteinExistence type="predicted"/>
<keyword evidence="1" id="KW-0560">Oxidoreductase</keyword>
<organism evidence="3 4">
    <name type="scientific">Spectribacter hydrogenoxidans</name>
    <dbReference type="NCBI Taxonomy" id="3075608"/>
    <lineage>
        <taxon>Bacteria</taxon>
        <taxon>Pseudomonadati</taxon>
        <taxon>Pseudomonadota</taxon>
        <taxon>Gammaproteobacteria</taxon>
        <taxon>Salinisphaerales</taxon>
        <taxon>Salinisphaeraceae</taxon>
        <taxon>Spectribacter</taxon>
    </lineage>
</organism>
<dbReference type="InterPro" id="IPR020843">
    <property type="entry name" value="ER"/>
</dbReference>
<sequence>MGENRKIILVERPRYRMPTHNCFKLERGPIPEPGEEEFLVRTLWLGLDPYLHGRMKRVSPQAEPVAIGDVMVGATVGRVEQSNHPAYEPGELVVGFWGWQDYAISNGSRILKLKTQLEQEHPSYALGALSRLTGLVAYISIMEISKPRAGETVVIGAATGGLGQIAGQLAKLQGTRAVGIAGSQKKCDFAVDELGYDACVCYKDDDFADQLKNACPEGVDVYVQTIGGDDLDAVMPLLNLYARMPVLGVIAMWSAADLPTGPDRTMLFLNQVMTKRLRVEGVVGNDYFQSHFGVFQREMATWIRNGDIKIVEHVVPDLEDAPMALQGMFQSADEHLGKLVVHVGD</sequence>
<dbReference type="InterPro" id="IPR045010">
    <property type="entry name" value="MDR_fam"/>
</dbReference>
<evidence type="ECO:0000313" key="3">
    <source>
        <dbReference type="EMBL" id="MDT0636378.1"/>
    </source>
</evidence>
<accession>A0ABU3C485</accession>
<evidence type="ECO:0000313" key="4">
    <source>
        <dbReference type="Proteomes" id="UP001251857"/>
    </source>
</evidence>
<dbReference type="Pfam" id="PF16884">
    <property type="entry name" value="ADH_N_2"/>
    <property type="match status" value="1"/>
</dbReference>
<dbReference type="Pfam" id="PF00107">
    <property type="entry name" value="ADH_zinc_N"/>
    <property type="match status" value="1"/>
</dbReference>
<dbReference type="SUPFAM" id="SSF51735">
    <property type="entry name" value="NAD(P)-binding Rossmann-fold domains"/>
    <property type="match status" value="1"/>
</dbReference>
<dbReference type="EMBL" id="JAVRIB010000032">
    <property type="protein sequence ID" value="MDT0636378.1"/>
    <property type="molecule type" value="Genomic_DNA"/>
</dbReference>
<feature type="domain" description="Enoyl reductase (ER)" evidence="2">
    <location>
        <begin position="46"/>
        <end position="341"/>
    </location>
</feature>
<dbReference type="Gene3D" id="3.90.180.10">
    <property type="entry name" value="Medium-chain alcohol dehydrogenases, catalytic domain"/>
    <property type="match status" value="1"/>
</dbReference>
<evidence type="ECO:0000259" key="2">
    <source>
        <dbReference type="SMART" id="SM00829"/>
    </source>
</evidence>
<dbReference type="SUPFAM" id="SSF50129">
    <property type="entry name" value="GroES-like"/>
    <property type="match status" value="1"/>
</dbReference>